<dbReference type="Proteomes" id="UP000652761">
    <property type="component" value="Unassembled WGS sequence"/>
</dbReference>
<sequence length="101" mass="11584">MKGVEVEEFRDVEVYPDEELFVVVVQKNFKLCLDRVVVKGNTQVGNIWRSRIEIFSSSVDSKICICQQMQTDLQKAEDWASRETVSCVDLSTDDLVFSTDD</sequence>
<dbReference type="EMBL" id="NMUH01000103">
    <property type="protein sequence ID" value="MQL71582.1"/>
    <property type="molecule type" value="Genomic_DNA"/>
</dbReference>
<name>A0A843TGT1_COLES</name>
<protein>
    <submittedName>
        <fullName evidence="1">Uncharacterized protein</fullName>
    </submittedName>
</protein>
<keyword evidence="2" id="KW-1185">Reference proteome</keyword>
<accession>A0A843TGT1</accession>
<reference evidence="1" key="1">
    <citation type="submission" date="2017-07" db="EMBL/GenBank/DDBJ databases">
        <title>Taro Niue Genome Assembly and Annotation.</title>
        <authorList>
            <person name="Atibalentja N."/>
            <person name="Keating K."/>
            <person name="Fields C.J."/>
        </authorList>
    </citation>
    <scope>NUCLEOTIDE SEQUENCE</scope>
    <source>
        <strain evidence="1">Niue_2</strain>
        <tissue evidence="1">Leaf</tissue>
    </source>
</reference>
<gene>
    <name evidence="1" type="ORF">Taro_003922</name>
</gene>
<evidence type="ECO:0000313" key="2">
    <source>
        <dbReference type="Proteomes" id="UP000652761"/>
    </source>
</evidence>
<organism evidence="1 2">
    <name type="scientific">Colocasia esculenta</name>
    <name type="common">Wild taro</name>
    <name type="synonym">Arum esculentum</name>
    <dbReference type="NCBI Taxonomy" id="4460"/>
    <lineage>
        <taxon>Eukaryota</taxon>
        <taxon>Viridiplantae</taxon>
        <taxon>Streptophyta</taxon>
        <taxon>Embryophyta</taxon>
        <taxon>Tracheophyta</taxon>
        <taxon>Spermatophyta</taxon>
        <taxon>Magnoliopsida</taxon>
        <taxon>Liliopsida</taxon>
        <taxon>Araceae</taxon>
        <taxon>Aroideae</taxon>
        <taxon>Colocasieae</taxon>
        <taxon>Colocasia</taxon>
    </lineage>
</organism>
<evidence type="ECO:0000313" key="1">
    <source>
        <dbReference type="EMBL" id="MQL71582.1"/>
    </source>
</evidence>
<comment type="caution">
    <text evidence="1">The sequence shown here is derived from an EMBL/GenBank/DDBJ whole genome shotgun (WGS) entry which is preliminary data.</text>
</comment>
<dbReference type="AlphaFoldDB" id="A0A843TGT1"/>
<proteinExistence type="predicted"/>